<protein>
    <submittedName>
        <fullName evidence="1">Uncharacterized protein</fullName>
    </submittedName>
</protein>
<dbReference type="AlphaFoldDB" id="A0ABD2JC26"/>
<dbReference type="EMBL" id="JBICBT010001004">
    <property type="protein sequence ID" value="KAL3088174.1"/>
    <property type="molecule type" value="Genomic_DNA"/>
</dbReference>
<accession>A0ABD2JC26</accession>
<evidence type="ECO:0000313" key="1">
    <source>
        <dbReference type="EMBL" id="KAL3088174.1"/>
    </source>
</evidence>
<dbReference type="Proteomes" id="UP001620626">
    <property type="component" value="Unassembled WGS sequence"/>
</dbReference>
<reference evidence="1 2" key="1">
    <citation type="submission" date="2024-10" db="EMBL/GenBank/DDBJ databases">
        <authorList>
            <person name="Kim D."/>
        </authorList>
    </citation>
    <scope>NUCLEOTIDE SEQUENCE [LARGE SCALE GENOMIC DNA]</scope>
    <source>
        <strain evidence="1">BH-2024</strain>
    </source>
</reference>
<keyword evidence="2" id="KW-1185">Reference proteome</keyword>
<gene>
    <name evidence="1" type="ORF">niasHT_026250</name>
</gene>
<organism evidence="1 2">
    <name type="scientific">Heterodera trifolii</name>
    <dbReference type="NCBI Taxonomy" id="157864"/>
    <lineage>
        <taxon>Eukaryota</taxon>
        <taxon>Metazoa</taxon>
        <taxon>Ecdysozoa</taxon>
        <taxon>Nematoda</taxon>
        <taxon>Chromadorea</taxon>
        <taxon>Rhabditida</taxon>
        <taxon>Tylenchina</taxon>
        <taxon>Tylenchomorpha</taxon>
        <taxon>Tylenchoidea</taxon>
        <taxon>Heteroderidae</taxon>
        <taxon>Heteroderinae</taxon>
        <taxon>Heterodera</taxon>
    </lineage>
</organism>
<evidence type="ECO:0000313" key="2">
    <source>
        <dbReference type="Proteomes" id="UP001620626"/>
    </source>
</evidence>
<name>A0ABD2JC26_9BILA</name>
<sequence>MRNLSSHIRSQHWDDTPFNVNLATLERCFLPQSKTRKLGAGVFSSTTSATDNTWSGFLHAYGAADHVLHLVDNDYLDHNDLFCMCRRKEIDGCSGSGTVFCSIYSLATGRLCRSNTAVTAWVERIASI</sequence>
<comment type="caution">
    <text evidence="1">The sequence shown here is derived from an EMBL/GenBank/DDBJ whole genome shotgun (WGS) entry which is preliminary data.</text>
</comment>
<proteinExistence type="predicted"/>